<dbReference type="Pfam" id="PF00486">
    <property type="entry name" value="Trans_reg_C"/>
    <property type="match status" value="1"/>
</dbReference>
<dbReference type="InterPro" id="IPR001789">
    <property type="entry name" value="Sig_transdc_resp-reg_receiver"/>
</dbReference>
<dbReference type="AlphaFoldDB" id="A0A2S8GL50"/>
<reference evidence="10 11" key="1">
    <citation type="submission" date="2018-02" db="EMBL/GenBank/DDBJ databases">
        <title>Comparative genomes isolates from brazilian mangrove.</title>
        <authorList>
            <person name="Araujo J.E."/>
            <person name="Taketani R.G."/>
            <person name="Silva M.C.P."/>
            <person name="Loureco M.V."/>
            <person name="Andreote F.D."/>
        </authorList>
    </citation>
    <scope>NUCLEOTIDE SEQUENCE [LARGE SCALE GENOMIC DNA]</scope>
    <source>
        <strain evidence="10 11">Nap-Phe MGV</strain>
    </source>
</reference>
<keyword evidence="2" id="KW-0902">Two-component regulatory system</keyword>
<dbReference type="Gene3D" id="1.10.10.10">
    <property type="entry name" value="Winged helix-like DNA-binding domain superfamily/Winged helix DNA-binding domain"/>
    <property type="match status" value="1"/>
</dbReference>
<dbReference type="OrthoDB" id="272875at2"/>
<dbReference type="GO" id="GO:0005829">
    <property type="term" value="C:cytosol"/>
    <property type="evidence" value="ECO:0007669"/>
    <property type="project" value="TreeGrafter"/>
</dbReference>
<keyword evidence="4 7" id="KW-0238">DNA-binding</keyword>
<dbReference type="SUPFAM" id="SSF52172">
    <property type="entry name" value="CheY-like"/>
    <property type="match status" value="1"/>
</dbReference>
<gene>
    <name evidence="10" type="ORF">C5Y93_16670</name>
</gene>
<dbReference type="InterPro" id="IPR039420">
    <property type="entry name" value="WalR-like"/>
</dbReference>
<dbReference type="FunFam" id="3.40.50.2300:FF:000001">
    <property type="entry name" value="DNA-binding response regulator PhoB"/>
    <property type="match status" value="1"/>
</dbReference>
<proteinExistence type="predicted"/>
<protein>
    <submittedName>
        <fullName evidence="10">DNA-binding response regulator</fullName>
    </submittedName>
</protein>
<keyword evidence="5" id="KW-0804">Transcription</keyword>
<accession>A0A2S8GL50</accession>
<dbReference type="CDD" id="cd00383">
    <property type="entry name" value="trans_reg_C"/>
    <property type="match status" value="1"/>
</dbReference>
<dbReference type="Pfam" id="PF00072">
    <property type="entry name" value="Response_reg"/>
    <property type="match status" value="1"/>
</dbReference>
<evidence type="ECO:0000313" key="11">
    <source>
        <dbReference type="Proteomes" id="UP000237819"/>
    </source>
</evidence>
<dbReference type="RefSeq" id="WP_105336566.1">
    <property type="nucleotide sequence ID" value="NZ_PUHZ01000016.1"/>
</dbReference>
<dbReference type="PANTHER" id="PTHR48111">
    <property type="entry name" value="REGULATOR OF RPOS"/>
    <property type="match status" value="1"/>
</dbReference>
<evidence type="ECO:0000313" key="10">
    <source>
        <dbReference type="EMBL" id="PQO45165.1"/>
    </source>
</evidence>
<dbReference type="Proteomes" id="UP000237819">
    <property type="component" value="Unassembled WGS sequence"/>
</dbReference>
<evidence type="ECO:0000256" key="6">
    <source>
        <dbReference type="PROSITE-ProRule" id="PRU00169"/>
    </source>
</evidence>
<evidence type="ECO:0000256" key="7">
    <source>
        <dbReference type="PROSITE-ProRule" id="PRU01091"/>
    </source>
</evidence>
<dbReference type="GO" id="GO:0032993">
    <property type="term" value="C:protein-DNA complex"/>
    <property type="evidence" value="ECO:0007669"/>
    <property type="project" value="TreeGrafter"/>
</dbReference>
<dbReference type="PANTHER" id="PTHR48111:SF1">
    <property type="entry name" value="TWO-COMPONENT RESPONSE REGULATOR ORR33"/>
    <property type="match status" value="1"/>
</dbReference>
<dbReference type="InterPro" id="IPR001867">
    <property type="entry name" value="OmpR/PhoB-type_DNA-bd"/>
</dbReference>
<dbReference type="Gene3D" id="3.40.50.2300">
    <property type="match status" value="1"/>
</dbReference>
<sequence length="221" mass="24464">MRVLVVEDDPDLLRGLSLALREERYAVDVAADGDDGLFKAESYDYDAIVLDIMLPGINGLQLLQQLRSTKKTPVLLLTARDALSDRVDGLDQGADDYLVKPFELEELLARLRAIIRRGAGQANSLLSVGEVQVDTAAQVVTFQGEIVTLTAMEYRLIELLLLNQGVLVTRTMIYDSLFDENHDSLSNLVDVYISRLRAKFGSDFITTRRGQGYIVDAPATS</sequence>
<evidence type="ECO:0000259" key="8">
    <source>
        <dbReference type="PROSITE" id="PS50110"/>
    </source>
</evidence>
<evidence type="ECO:0000256" key="1">
    <source>
        <dbReference type="ARBA" id="ARBA00022553"/>
    </source>
</evidence>
<evidence type="ECO:0000256" key="3">
    <source>
        <dbReference type="ARBA" id="ARBA00023015"/>
    </source>
</evidence>
<name>A0A2S8GL50_9BACT</name>
<dbReference type="Gene3D" id="6.10.250.690">
    <property type="match status" value="1"/>
</dbReference>
<dbReference type="SMART" id="SM00448">
    <property type="entry name" value="REC"/>
    <property type="match status" value="1"/>
</dbReference>
<comment type="caution">
    <text evidence="10">The sequence shown here is derived from an EMBL/GenBank/DDBJ whole genome shotgun (WGS) entry which is preliminary data.</text>
</comment>
<evidence type="ECO:0000256" key="2">
    <source>
        <dbReference type="ARBA" id="ARBA00023012"/>
    </source>
</evidence>
<dbReference type="PROSITE" id="PS51755">
    <property type="entry name" value="OMPR_PHOB"/>
    <property type="match status" value="1"/>
</dbReference>
<dbReference type="EMBL" id="PUHZ01000016">
    <property type="protein sequence ID" value="PQO45165.1"/>
    <property type="molecule type" value="Genomic_DNA"/>
</dbReference>
<dbReference type="GO" id="GO:0006355">
    <property type="term" value="P:regulation of DNA-templated transcription"/>
    <property type="evidence" value="ECO:0007669"/>
    <property type="project" value="InterPro"/>
</dbReference>
<evidence type="ECO:0000259" key="9">
    <source>
        <dbReference type="PROSITE" id="PS51755"/>
    </source>
</evidence>
<dbReference type="InterPro" id="IPR036388">
    <property type="entry name" value="WH-like_DNA-bd_sf"/>
</dbReference>
<evidence type="ECO:0000256" key="5">
    <source>
        <dbReference type="ARBA" id="ARBA00023163"/>
    </source>
</evidence>
<dbReference type="PROSITE" id="PS50110">
    <property type="entry name" value="RESPONSE_REGULATORY"/>
    <property type="match status" value="1"/>
</dbReference>
<keyword evidence="3" id="KW-0805">Transcription regulation</keyword>
<keyword evidence="1 6" id="KW-0597">Phosphoprotein</keyword>
<dbReference type="SMART" id="SM00862">
    <property type="entry name" value="Trans_reg_C"/>
    <property type="match status" value="1"/>
</dbReference>
<feature type="modified residue" description="4-aspartylphosphate" evidence="6">
    <location>
        <position position="51"/>
    </location>
</feature>
<organism evidence="10 11">
    <name type="scientific">Blastopirellula marina</name>
    <dbReference type="NCBI Taxonomy" id="124"/>
    <lineage>
        <taxon>Bacteria</taxon>
        <taxon>Pseudomonadati</taxon>
        <taxon>Planctomycetota</taxon>
        <taxon>Planctomycetia</taxon>
        <taxon>Pirellulales</taxon>
        <taxon>Pirellulaceae</taxon>
        <taxon>Blastopirellula</taxon>
    </lineage>
</organism>
<dbReference type="GO" id="GO:0000156">
    <property type="term" value="F:phosphorelay response regulator activity"/>
    <property type="evidence" value="ECO:0007669"/>
    <property type="project" value="TreeGrafter"/>
</dbReference>
<dbReference type="GO" id="GO:0000976">
    <property type="term" value="F:transcription cis-regulatory region binding"/>
    <property type="evidence" value="ECO:0007669"/>
    <property type="project" value="TreeGrafter"/>
</dbReference>
<feature type="domain" description="Response regulatory" evidence="8">
    <location>
        <begin position="2"/>
        <end position="115"/>
    </location>
</feature>
<evidence type="ECO:0000256" key="4">
    <source>
        <dbReference type="ARBA" id="ARBA00023125"/>
    </source>
</evidence>
<feature type="domain" description="OmpR/PhoB-type" evidence="9">
    <location>
        <begin position="123"/>
        <end position="217"/>
    </location>
</feature>
<feature type="DNA-binding region" description="OmpR/PhoB-type" evidence="7">
    <location>
        <begin position="123"/>
        <end position="217"/>
    </location>
</feature>
<dbReference type="InterPro" id="IPR011006">
    <property type="entry name" value="CheY-like_superfamily"/>
</dbReference>